<dbReference type="STRING" id="1454001.AW08_02867"/>
<comment type="caution">
    <text evidence="2">The sequence shown here is derived from an EMBL/GenBank/DDBJ whole genome shotgun (WGS) entry which is preliminary data.</text>
</comment>
<evidence type="ECO:0000313" key="3">
    <source>
        <dbReference type="Proteomes" id="UP000020218"/>
    </source>
</evidence>
<dbReference type="PATRIC" id="fig|1454001.3.peg.2910"/>
<proteinExistence type="predicted"/>
<dbReference type="EMBL" id="JFAX01000018">
    <property type="protein sequence ID" value="EXI65842.1"/>
    <property type="molecule type" value="Genomic_DNA"/>
</dbReference>
<dbReference type="InterPro" id="IPR013424">
    <property type="entry name" value="Ice-binding_C"/>
</dbReference>
<keyword evidence="3" id="KW-1185">Reference proteome</keyword>
<reference evidence="2" key="1">
    <citation type="submission" date="2014-02" db="EMBL/GenBank/DDBJ databases">
        <title>Expanding our view of genomic diversity in Candidatus Accumulibacter clades.</title>
        <authorList>
            <person name="Skennerton C.T."/>
            <person name="Barr J.J."/>
            <person name="Slater F.R."/>
            <person name="Bond P.L."/>
            <person name="Tyson G.W."/>
        </authorList>
    </citation>
    <scope>NUCLEOTIDE SEQUENCE [LARGE SCALE GENOMIC DNA]</scope>
</reference>
<dbReference type="Pfam" id="PF07589">
    <property type="entry name" value="PEP-CTERM"/>
    <property type="match status" value="1"/>
</dbReference>
<sequence length="267" mass="27746">MKPTNELSRVLQAGKSTRTFARNLAGAIALFGAVGMTQAGVVDPTQPVAGSTQLQLAEQWLQWALSIDAASNPMLDTTGAYAHVNNLGPVFFVAGNTGGSSTRTFTVPAGKPIFFPVVTAYDIEVPGAGCDLQCAFAWIPYVGGATGLYARLDGQDLLTFPSYRQTSTAFFTVDVPASLSSVLFGGPPYVGILDAIVDGYWVAVEGLTPGPHTLEFGGTFPDISFTLDVTDTVNVPEPGTLGLLLLAAVAASARRRPVATDAVSVGT</sequence>
<organism evidence="2 3">
    <name type="scientific">Candidatus Accumulibacter adjunctus</name>
    <dbReference type="NCBI Taxonomy" id="1454001"/>
    <lineage>
        <taxon>Bacteria</taxon>
        <taxon>Pseudomonadati</taxon>
        <taxon>Pseudomonadota</taxon>
        <taxon>Betaproteobacteria</taxon>
        <taxon>Candidatus Accumulibacter</taxon>
    </lineage>
</organism>
<name>A0A011NME9_9PROT</name>
<dbReference type="AlphaFoldDB" id="A0A011NME9"/>
<evidence type="ECO:0000259" key="1">
    <source>
        <dbReference type="Pfam" id="PF07589"/>
    </source>
</evidence>
<feature type="domain" description="Ice-binding protein C-terminal" evidence="1">
    <location>
        <begin position="235"/>
        <end position="256"/>
    </location>
</feature>
<protein>
    <recommendedName>
        <fullName evidence="1">Ice-binding protein C-terminal domain-containing protein</fullName>
    </recommendedName>
</protein>
<evidence type="ECO:0000313" key="2">
    <source>
        <dbReference type="EMBL" id="EXI65842.1"/>
    </source>
</evidence>
<dbReference type="Proteomes" id="UP000020218">
    <property type="component" value="Unassembled WGS sequence"/>
</dbReference>
<dbReference type="NCBIfam" id="TIGR02595">
    <property type="entry name" value="PEP_CTERM"/>
    <property type="match status" value="1"/>
</dbReference>
<gene>
    <name evidence="2" type="ORF">AW08_02867</name>
</gene>
<accession>A0A011NME9</accession>